<keyword evidence="4" id="KW-0418">Kinase</keyword>
<evidence type="ECO:0000259" key="7">
    <source>
        <dbReference type="PROSITE" id="PS50109"/>
    </source>
</evidence>
<evidence type="ECO:0000256" key="2">
    <source>
        <dbReference type="ARBA" id="ARBA00012438"/>
    </source>
</evidence>
<evidence type="ECO:0000313" key="9">
    <source>
        <dbReference type="Proteomes" id="UP000465601"/>
    </source>
</evidence>
<dbReference type="PANTHER" id="PTHR43065">
    <property type="entry name" value="SENSOR HISTIDINE KINASE"/>
    <property type="match status" value="1"/>
</dbReference>
<evidence type="ECO:0000256" key="1">
    <source>
        <dbReference type="ARBA" id="ARBA00000085"/>
    </source>
</evidence>
<dbReference type="InterPro" id="IPR005467">
    <property type="entry name" value="His_kinase_dom"/>
</dbReference>
<dbReference type="Pfam" id="PF13426">
    <property type="entry name" value="PAS_9"/>
    <property type="match status" value="1"/>
</dbReference>
<protein>
    <recommendedName>
        <fullName evidence="2">histidine kinase</fullName>
        <ecNumber evidence="2">2.7.13.3</ecNumber>
    </recommendedName>
</protein>
<dbReference type="SUPFAM" id="SSF55874">
    <property type="entry name" value="ATPase domain of HSP90 chaperone/DNA topoisomerase II/histidine kinase"/>
    <property type="match status" value="1"/>
</dbReference>
<dbReference type="CDD" id="cd00082">
    <property type="entry name" value="HisKA"/>
    <property type="match status" value="1"/>
</dbReference>
<dbReference type="PROSITE" id="PS50109">
    <property type="entry name" value="HIS_KIN"/>
    <property type="match status" value="1"/>
</dbReference>
<dbReference type="InterPro" id="IPR000014">
    <property type="entry name" value="PAS"/>
</dbReference>
<dbReference type="InterPro" id="IPR036890">
    <property type="entry name" value="HATPase_C_sf"/>
</dbReference>
<comment type="catalytic activity">
    <reaction evidence="1">
        <text>ATP + protein L-histidine = ADP + protein N-phospho-L-histidine.</text>
        <dbReference type="EC" id="2.7.13.3"/>
    </reaction>
</comment>
<keyword evidence="6" id="KW-0175">Coiled coil</keyword>
<keyword evidence="3" id="KW-0597">Phosphoprotein</keyword>
<dbReference type="RefSeq" id="WP_151867070.1">
    <property type="nucleotide sequence ID" value="NZ_WBZB01000055.1"/>
</dbReference>
<dbReference type="SUPFAM" id="SSF55785">
    <property type="entry name" value="PYP-like sensor domain (PAS domain)"/>
    <property type="match status" value="1"/>
</dbReference>
<keyword evidence="4" id="KW-0808">Transferase</keyword>
<sequence>MQSHRSNEEMKTSKSHLKWPLNLEKLLDKNQLKTFSKLFQNTNDFIFFSIMGDEGLPGSVIEVNDTTCSKLGYTREEFLALPPEKLGSHMDNSSAEKVKNQLLQEEPVFFEMIFFAKSGMPIPVEVNASIFILEGQNLVLSVARDITECKKIEKKLMENNKELTKAMDELKHTQQQLLQQEKLAAIGQLAAGVAHEVNNPLGYIYSNFETSRNYFDSYKKVLDAYRSCISSFHHAPREKLKTEIDQIKNLEEKIDLDFIGRDLEELFEDIEDGLERISEIVMSLKTFSRVDQNTRLEAYSLNEGIKNVLLVARNEIKHHARVVEVLSDIPVIQVLGNQINQVLLNVTLNALYAIKEKKSDALGLITVSSRWSKEYIICQIEDNGIGIEDVYKNRIFDPFFTTKPTGQGTGLGLSIAYDIIVNKNGGEIIVDSTPGVGTKFTIKLPIEPMKRKLVKK</sequence>
<dbReference type="EC" id="2.7.13.3" evidence="2"/>
<dbReference type="PRINTS" id="PR00344">
    <property type="entry name" value="BCTRLSENSOR"/>
</dbReference>
<name>A0A833HLJ6_9FIRM</name>
<dbReference type="NCBIfam" id="TIGR00229">
    <property type="entry name" value="sensory_box"/>
    <property type="match status" value="1"/>
</dbReference>
<feature type="domain" description="Histidine kinase" evidence="7">
    <location>
        <begin position="192"/>
        <end position="448"/>
    </location>
</feature>
<keyword evidence="5" id="KW-0902">Two-component regulatory system</keyword>
<evidence type="ECO:0000256" key="4">
    <source>
        <dbReference type="ARBA" id="ARBA00022777"/>
    </source>
</evidence>
<dbReference type="OrthoDB" id="9784397at2"/>
<dbReference type="EMBL" id="WBZB01000055">
    <property type="protein sequence ID" value="KAB3525936.1"/>
    <property type="molecule type" value="Genomic_DNA"/>
</dbReference>
<dbReference type="SMART" id="SM00387">
    <property type="entry name" value="HATPase_c"/>
    <property type="match status" value="1"/>
</dbReference>
<dbReference type="InterPro" id="IPR004358">
    <property type="entry name" value="Sig_transdc_His_kin-like_C"/>
</dbReference>
<dbReference type="CDD" id="cd00130">
    <property type="entry name" value="PAS"/>
    <property type="match status" value="1"/>
</dbReference>
<proteinExistence type="predicted"/>
<organism evidence="8 9">
    <name type="scientific">Alkaliphilus serpentinus</name>
    <dbReference type="NCBI Taxonomy" id="1482731"/>
    <lineage>
        <taxon>Bacteria</taxon>
        <taxon>Bacillati</taxon>
        <taxon>Bacillota</taxon>
        <taxon>Clostridia</taxon>
        <taxon>Peptostreptococcales</taxon>
        <taxon>Natronincolaceae</taxon>
        <taxon>Alkaliphilus</taxon>
    </lineage>
</organism>
<evidence type="ECO:0000256" key="5">
    <source>
        <dbReference type="ARBA" id="ARBA00023012"/>
    </source>
</evidence>
<keyword evidence="9" id="KW-1185">Reference proteome</keyword>
<dbReference type="Gene3D" id="3.30.450.20">
    <property type="entry name" value="PAS domain"/>
    <property type="match status" value="1"/>
</dbReference>
<dbReference type="GO" id="GO:0000155">
    <property type="term" value="F:phosphorelay sensor kinase activity"/>
    <property type="evidence" value="ECO:0007669"/>
    <property type="project" value="InterPro"/>
</dbReference>
<dbReference type="Pfam" id="PF02518">
    <property type="entry name" value="HATPase_c"/>
    <property type="match status" value="1"/>
</dbReference>
<dbReference type="InterPro" id="IPR035965">
    <property type="entry name" value="PAS-like_dom_sf"/>
</dbReference>
<dbReference type="Gene3D" id="1.10.287.130">
    <property type="match status" value="1"/>
</dbReference>
<gene>
    <name evidence="8" type="ORF">F8153_14485</name>
</gene>
<dbReference type="SUPFAM" id="SSF47384">
    <property type="entry name" value="Homodimeric domain of signal transducing histidine kinase"/>
    <property type="match status" value="1"/>
</dbReference>
<dbReference type="PANTHER" id="PTHR43065:SF50">
    <property type="entry name" value="HISTIDINE KINASE"/>
    <property type="match status" value="1"/>
</dbReference>
<dbReference type="Gene3D" id="3.30.565.10">
    <property type="entry name" value="Histidine kinase-like ATPase, C-terminal domain"/>
    <property type="match status" value="1"/>
</dbReference>
<dbReference type="AlphaFoldDB" id="A0A833HLJ6"/>
<reference evidence="8 9" key="1">
    <citation type="submission" date="2019-10" db="EMBL/GenBank/DDBJ databases">
        <title>Alkaliphilus serpentinus sp. nov. and Alkaliphilus pronyensis sp. nov., two novel anaerobic alkaliphilic species isolated from the serpentinized-hosted hydrothermal field of the Prony Bay (New Caledonia).</title>
        <authorList>
            <person name="Postec A."/>
        </authorList>
    </citation>
    <scope>NUCLEOTIDE SEQUENCE [LARGE SCALE GENOMIC DNA]</scope>
    <source>
        <strain evidence="8 9">LacT</strain>
    </source>
</reference>
<comment type="caution">
    <text evidence="8">The sequence shown here is derived from an EMBL/GenBank/DDBJ whole genome shotgun (WGS) entry which is preliminary data.</text>
</comment>
<dbReference type="InterPro" id="IPR003661">
    <property type="entry name" value="HisK_dim/P_dom"/>
</dbReference>
<evidence type="ECO:0000313" key="8">
    <source>
        <dbReference type="EMBL" id="KAB3525936.1"/>
    </source>
</evidence>
<evidence type="ECO:0000256" key="6">
    <source>
        <dbReference type="SAM" id="Coils"/>
    </source>
</evidence>
<dbReference type="Proteomes" id="UP000465601">
    <property type="component" value="Unassembled WGS sequence"/>
</dbReference>
<evidence type="ECO:0000256" key="3">
    <source>
        <dbReference type="ARBA" id="ARBA00022553"/>
    </source>
</evidence>
<feature type="coiled-coil region" evidence="6">
    <location>
        <begin position="149"/>
        <end position="183"/>
    </location>
</feature>
<dbReference type="InterPro" id="IPR036097">
    <property type="entry name" value="HisK_dim/P_sf"/>
</dbReference>
<accession>A0A833HLJ6</accession>
<dbReference type="InterPro" id="IPR003594">
    <property type="entry name" value="HATPase_dom"/>
</dbReference>